<reference evidence="1 2" key="1">
    <citation type="submission" date="2019-01" db="EMBL/GenBank/DDBJ databases">
        <authorList>
            <person name="Adair T.L."/>
            <person name="Lucas L.G."/>
            <person name="Young A.M."/>
            <person name="Antrich S.C."/>
            <person name="Baird A.G."/>
            <person name="Dunn E.L."/>
            <person name="Fernandes B.I."/>
            <person name="Fraley E.G."/>
            <person name="Ghanem A.X."/>
            <person name="Gilbert M.G."/>
            <person name="Morris T.B."/>
            <person name="Nortch B.D."/>
            <person name="Overcash M.E."/>
            <person name="Pavleszek K.E."/>
            <person name="Pellegrini L.I.O."/>
            <person name="Pham L.T."/>
            <person name="Rule L.S."/>
            <person name="Schultz E.M."/>
            <person name="Smith J."/>
            <person name="Thong B.J."/>
            <person name="Turner H.A."/>
            <person name="Walker G."/>
            <person name="Whitaker Z.J."/>
            <person name="Wilsey R.N."/>
            <person name="Yanney R.L."/>
            <person name="Klyczek K."/>
            <person name="Garlena R.A."/>
            <person name="Russell D.A."/>
            <person name="Pope W.H."/>
            <person name="Jacobs-Sera D."/>
            <person name="Hatfull G.F."/>
        </authorList>
    </citation>
    <scope>NUCLEOTIDE SEQUENCE [LARGE SCALE GENOMIC DNA]</scope>
</reference>
<proteinExistence type="predicted"/>
<sequence length="137" mass="14793">MTVEALVFPDTRAALFDLIDGTTHLDESVRVVYRLQADEETGGIKGPFPVVHVYVTGGTSGYIDRVDRATIDVYAEGEQAVNVLESISASILGSDIETPSGYLDRIDSDVTPADVPYQSDTLNRATATFLVTSRPIL</sequence>
<name>A0A411CQJ5_9CAUD</name>
<dbReference type="EMBL" id="MK392368">
    <property type="protein sequence ID" value="QAY16066.1"/>
    <property type="molecule type" value="Genomic_DNA"/>
</dbReference>
<gene>
    <name evidence="1" type="primary">14</name>
    <name evidence="1" type="ORF">SEA_ELESAR_14</name>
</gene>
<dbReference type="Proteomes" id="UP000290693">
    <property type="component" value="Segment"/>
</dbReference>
<evidence type="ECO:0000313" key="1">
    <source>
        <dbReference type="EMBL" id="QAY16066.1"/>
    </source>
</evidence>
<dbReference type="KEGG" id="vg:80034293"/>
<organism evidence="1 2">
    <name type="scientific">Arthrobacter phage Elesar</name>
    <dbReference type="NCBI Taxonomy" id="2510522"/>
    <lineage>
        <taxon>Viruses</taxon>
        <taxon>Duplodnaviria</taxon>
        <taxon>Heunggongvirae</taxon>
        <taxon>Uroviricota</taxon>
        <taxon>Caudoviricetes</taxon>
        <taxon>Daemsvirinae</taxon>
        <taxon>Elesarvirus</taxon>
        <taxon>Elesarvirus elesar</taxon>
    </lineage>
</organism>
<evidence type="ECO:0008006" key="3">
    <source>
        <dbReference type="Google" id="ProtNLM"/>
    </source>
</evidence>
<evidence type="ECO:0000313" key="2">
    <source>
        <dbReference type="Proteomes" id="UP000290693"/>
    </source>
</evidence>
<dbReference type="GeneID" id="80034293"/>
<keyword evidence="2" id="KW-1185">Reference proteome</keyword>
<dbReference type="RefSeq" id="YP_010761179.1">
    <property type="nucleotide sequence ID" value="NC_073593.1"/>
</dbReference>
<protein>
    <recommendedName>
        <fullName evidence="3">Tail terminator</fullName>
    </recommendedName>
</protein>
<accession>A0A411CQJ5</accession>